<keyword evidence="1 6" id="KW-0245">EGF-like domain</keyword>
<protein>
    <submittedName>
        <fullName evidence="10">TIE1 protein</fullName>
    </submittedName>
</protein>
<feature type="disulfide bond" evidence="6">
    <location>
        <begin position="242"/>
        <end position="251"/>
    </location>
</feature>
<dbReference type="InterPro" id="IPR042635">
    <property type="entry name" value="MEGF10/SREC1/2-like"/>
</dbReference>
<keyword evidence="2 8" id="KW-0732">Signal</keyword>
<dbReference type="OrthoDB" id="10028180at2759"/>
<reference evidence="10" key="1">
    <citation type="submission" date="2022-01" db="EMBL/GenBank/DDBJ databases">
        <authorList>
            <person name="Braso-Vives M."/>
        </authorList>
    </citation>
    <scope>NUCLEOTIDE SEQUENCE</scope>
</reference>
<evidence type="ECO:0000259" key="9">
    <source>
        <dbReference type="PROSITE" id="PS50026"/>
    </source>
</evidence>
<dbReference type="InterPro" id="IPR000152">
    <property type="entry name" value="EGF-type_Asp/Asn_hydroxyl_site"/>
</dbReference>
<keyword evidence="4 6" id="KW-1015">Disulfide bond</keyword>
<dbReference type="EMBL" id="OV696696">
    <property type="protein sequence ID" value="CAH1239321.1"/>
    <property type="molecule type" value="Genomic_DNA"/>
</dbReference>
<evidence type="ECO:0000313" key="10">
    <source>
        <dbReference type="EMBL" id="CAH1239321.1"/>
    </source>
</evidence>
<evidence type="ECO:0000256" key="1">
    <source>
        <dbReference type="ARBA" id="ARBA00022536"/>
    </source>
</evidence>
<proteinExistence type="predicted"/>
<dbReference type="PROSITE" id="PS01186">
    <property type="entry name" value="EGF_2"/>
    <property type="match status" value="1"/>
</dbReference>
<feature type="chain" id="PRO_5035468977" evidence="8">
    <location>
        <begin position="23"/>
        <end position="532"/>
    </location>
</feature>
<dbReference type="CDD" id="cd00054">
    <property type="entry name" value="EGF_CA"/>
    <property type="match status" value="2"/>
</dbReference>
<feature type="domain" description="EGF-like" evidence="9">
    <location>
        <begin position="221"/>
        <end position="252"/>
    </location>
</feature>
<dbReference type="PROSITE" id="PS00010">
    <property type="entry name" value="ASX_HYDROXYL"/>
    <property type="match status" value="1"/>
</dbReference>
<evidence type="ECO:0000313" key="11">
    <source>
        <dbReference type="Proteomes" id="UP000838412"/>
    </source>
</evidence>
<dbReference type="InterPro" id="IPR036179">
    <property type="entry name" value="Ig-like_dom_sf"/>
</dbReference>
<dbReference type="FunFam" id="2.10.25.10:FF:000472">
    <property type="entry name" value="Uncharacterized protein, isoform A"/>
    <property type="match status" value="1"/>
</dbReference>
<dbReference type="AlphaFoldDB" id="A0A8J9VK54"/>
<keyword evidence="11" id="KW-1185">Reference proteome</keyword>
<keyword evidence="7" id="KW-0812">Transmembrane</keyword>
<dbReference type="Gene3D" id="2.170.300.10">
    <property type="entry name" value="Tie2 ligand-binding domain superfamily"/>
    <property type="match status" value="1"/>
</dbReference>
<name>A0A8J9VK54_BRALA</name>
<dbReference type="Gene3D" id="2.60.40.10">
    <property type="entry name" value="Immunoglobulins"/>
    <property type="match status" value="1"/>
</dbReference>
<keyword evidence="7" id="KW-0472">Membrane</keyword>
<evidence type="ECO:0000256" key="2">
    <source>
        <dbReference type="ARBA" id="ARBA00022729"/>
    </source>
</evidence>
<evidence type="ECO:0000256" key="3">
    <source>
        <dbReference type="ARBA" id="ARBA00022737"/>
    </source>
</evidence>
<dbReference type="GO" id="GO:0005044">
    <property type="term" value="F:scavenger receptor activity"/>
    <property type="evidence" value="ECO:0007669"/>
    <property type="project" value="InterPro"/>
</dbReference>
<dbReference type="SMART" id="SM00179">
    <property type="entry name" value="EGF_CA"/>
    <property type="match status" value="3"/>
</dbReference>
<dbReference type="Proteomes" id="UP000838412">
    <property type="component" value="Chromosome 11"/>
</dbReference>
<dbReference type="InterPro" id="IPR018097">
    <property type="entry name" value="EGF_Ca-bd_CS"/>
</dbReference>
<dbReference type="InterPro" id="IPR001881">
    <property type="entry name" value="EGF-like_Ca-bd_dom"/>
</dbReference>
<dbReference type="GO" id="GO:0005509">
    <property type="term" value="F:calcium ion binding"/>
    <property type="evidence" value="ECO:0007669"/>
    <property type="project" value="InterPro"/>
</dbReference>
<feature type="domain" description="EGF-like" evidence="9">
    <location>
        <begin position="392"/>
        <end position="432"/>
    </location>
</feature>
<feature type="domain" description="EGF-like" evidence="9">
    <location>
        <begin position="434"/>
        <end position="470"/>
    </location>
</feature>
<keyword evidence="3" id="KW-0677">Repeat</keyword>
<dbReference type="PANTHER" id="PTHR24043">
    <property type="entry name" value="SCAVENGER RECEPTOR CLASS F"/>
    <property type="match status" value="1"/>
</dbReference>
<dbReference type="PROSITE" id="PS50026">
    <property type="entry name" value="EGF_3"/>
    <property type="match status" value="3"/>
</dbReference>
<organism evidence="10 11">
    <name type="scientific">Branchiostoma lanceolatum</name>
    <name type="common">Common lancelet</name>
    <name type="synonym">Amphioxus lanceolatum</name>
    <dbReference type="NCBI Taxonomy" id="7740"/>
    <lineage>
        <taxon>Eukaryota</taxon>
        <taxon>Metazoa</taxon>
        <taxon>Chordata</taxon>
        <taxon>Cephalochordata</taxon>
        <taxon>Leptocardii</taxon>
        <taxon>Amphioxiformes</taxon>
        <taxon>Branchiostomatidae</taxon>
        <taxon>Branchiostoma</taxon>
    </lineage>
</organism>
<dbReference type="InterPro" id="IPR000742">
    <property type="entry name" value="EGF"/>
</dbReference>
<feature type="disulfide bond" evidence="6">
    <location>
        <begin position="422"/>
        <end position="431"/>
    </location>
</feature>
<comment type="caution">
    <text evidence="6">Lacks conserved residue(s) required for the propagation of feature annotation.</text>
</comment>
<dbReference type="InterPro" id="IPR013783">
    <property type="entry name" value="Ig-like_fold"/>
</dbReference>
<dbReference type="SUPFAM" id="SSF57196">
    <property type="entry name" value="EGF/Laminin"/>
    <property type="match status" value="2"/>
</dbReference>
<dbReference type="PRINTS" id="PR00010">
    <property type="entry name" value="EGFBLOOD"/>
</dbReference>
<dbReference type="PROSITE" id="PS01187">
    <property type="entry name" value="EGF_CA"/>
    <property type="match status" value="1"/>
</dbReference>
<dbReference type="PROSITE" id="PS00022">
    <property type="entry name" value="EGF_1"/>
    <property type="match status" value="3"/>
</dbReference>
<dbReference type="PANTHER" id="PTHR24043:SF8">
    <property type="entry name" value="EGF-LIKE DOMAIN-CONTAINING PROTEIN"/>
    <property type="match status" value="1"/>
</dbReference>
<gene>
    <name evidence="10" type="primary">TIE1</name>
    <name evidence="10" type="ORF">BLAG_LOCUS3660</name>
</gene>
<evidence type="ECO:0000256" key="5">
    <source>
        <dbReference type="ARBA" id="ARBA00023180"/>
    </source>
</evidence>
<evidence type="ECO:0000256" key="8">
    <source>
        <dbReference type="SAM" id="SignalP"/>
    </source>
</evidence>
<dbReference type="SUPFAM" id="SSF48726">
    <property type="entry name" value="Immunoglobulin"/>
    <property type="match status" value="1"/>
</dbReference>
<dbReference type="Gene3D" id="2.10.25.10">
    <property type="entry name" value="Laminin"/>
    <property type="match status" value="2"/>
</dbReference>
<feature type="disulfide bond" evidence="6">
    <location>
        <begin position="460"/>
        <end position="469"/>
    </location>
</feature>
<keyword evidence="5" id="KW-0325">Glycoprotein</keyword>
<accession>A0A8J9VK54</accession>
<evidence type="ECO:0000256" key="7">
    <source>
        <dbReference type="SAM" id="Phobius"/>
    </source>
</evidence>
<sequence>MWGVWKKIVFAVILHVTSLVGAQRVDVTLVNHFPFVADQDTFLKCVSDEASSIRDIRFNVIADVGSGSNFPNQVSAGNIDPESWPGAQNAIQPGSGNSRMNVFSCSLQTRDDRTAGVFTVKMADAAIIRPKLLTQTVSVQDEVTLEMMDSTGGSGPVIWRKDGSIISGESELTLTIDRVGTQATGVFECYRTEEERSAAEQAIMRLIVRSCPAGKWGGGCDRDCPECENGGVCNPSDGRCMCAPGFMGDTCDEACGSNGFGLNCEYKCSDETDSRETCAGRLFCIQDPYACSCYIGFKPPECRDPCDDKKFGVNCLKDCNCKEQCDVVTGACDDGCEAGWEGSDCQTECAEGKFGEDCTETCHCLDDVACDRFTGQCPNDTCAGGWVGEICQERPCSEDPCQNDATCLDTPEEGPDYYTCTCTEGWTGTNCDEEIDECESDPCQNGGTCTDEFAQYACACTDTYEGDNCEVEIPGAGEDGGSGGGGSLGVLIGGAVGGVVFLAGLGSLAHYLIKKKSKPTVVKPKTDPADYE</sequence>
<dbReference type="SMART" id="SM00181">
    <property type="entry name" value="EGF"/>
    <property type="match status" value="6"/>
</dbReference>
<evidence type="ECO:0000256" key="4">
    <source>
        <dbReference type="ARBA" id="ARBA00023157"/>
    </source>
</evidence>
<keyword evidence="7" id="KW-1133">Transmembrane helix</keyword>
<feature type="signal peptide" evidence="8">
    <location>
        <begin position="1"/>
        <end position="22"/>
    </location>
</feature>
<evidence type="ECO:0000256" key="6">
    <source>
        <dbReference type="PROSITE-ProRule" id="PRU00076"/>
    </source>
</evidence>
<dbReference type="Pfam" id="PF00008">
    <property type="entry name" value="EGF"/>
    <property type="match status" value="1"/>
</dbReference>
<feature type="transmembrane region" description="Helical" evidence="7">
    <location>
        <begin position="488"/>
        <end position="513"/>
    </location>
</feature>